<evidence type="ECO:0000313" key="5">
    <source>
        <dbReference type="Proteomes" id="UP000314294"/>
    </source>
</evidence>
<dbReference type="GO" id="GO:0007399">
    <property type="term" value="P:nervous system development"/>
    <property type="evidence" value="ECO:0007669"/>
    <property type="project" value="UniProtKB-ARBA"/>
</dbReference>
<dbReference type="InterPro" id="IPR001627">
    <property type="entry name" value="Semap_dom"/>
</dbReference>
<dbReference type="Gene3D" id="2.130.10.10">
    <property type="entry name" value="YVTN repeat-like/Quinoprotein amine dehydrogenase"/>
    <property type="match status" value="1"/>
</dbReference>
<dbReference type="OrthoDB" id="9988752at2759"/>
<keyword evidence="1" id="KW-0325">Glycoprotein</keyword>
<dbReference type="PROSITE" id="PS51004">
    <property type="entry name" value="SEMA"/>
    <property type="match status" value="1"/>
</dbReference>
<evidence type="ECO:0000259" key="3">
    <source>
        <dbReference type="PROSITE" id="PS51004"/>
    </source>
</evidence>
<dbReference type="Pfam" id="PF01403">
    <property type="entry name" value="Sema"/>
    <property type="match status" value="1"/>
</dbReference>
<organism evidence="4 5">
    <name type="scientific">Liparis tanakae</name>
    <name type="common">Tanaka's snailfish</name>
    <dbReference type="NCBI Taxonomy" id="230148"/>
    <lineage>
        <taxon>Eukaryota</taxon>
        <taxon>Metazoa</taxon>
        <taxon>Chordata</taxon>
        <taxon>Craniata</taxon>
        <taxon>Vertebrata</taxon>
        <taxon>Euteleostomi</taxon>
        <taxon>Actinopterygii</taxon>
        <taxon>Neopterygii</taxon>
        <taxon>Teleostei</taxon>
        <taxon>Neoteleostei</taxon>
        <taxon>Acanthomorphata</taxon>
        <taxon>Eupercaria</taxon>
        <taxon>Perciformes</taxon>
        <taxon>Cottioidei</taxon>
        <taxon>Cottales</taxon>
        <taxon>Liparidae</taxon>
        <taxon>Liparis</taxon>
    </lineage>
</organism>
<name>A0A4Z2G967_9TELE</name>
<feature type="domain" description="Sema" evidence="3">
    <location>
        <begin position="1"/>
        <end position="78"/>
    </location>
</feature>
<dbReference type="SUPFAM" id="SSF101912">
    <property type="entry name" value="Sema domain"/>
    <property type="match status" value="1"/>
</dbReference>
<evidence type="ECO:0000313" key="4">
    <source>
        <dbReference type="EMBL" id="TNN49072.1"/>
    </source>
</evidence>
<proteinExistence type="predicted"/>
<dbReference type="InterPro" id="IPR015943">
    <property type="entry name" value="WD40/YVTN_repeat-like_dom_sf"/>
</dbReference>
<dbReference type="AlphaFoldDB" id="A0A4Z2G967"/>
<dbReference type="EMBL" id="SRLO01000670">
    <property type="protein sequence ID" value="TNN49072.1"/>
    <property type="molecule type" value="Genomic_DNA"/>
</dbReference>
<comment type="caution">
    <text evidence="4">The sequence shown here is derived from an EMBL/GenBank/DDBJ whole genome shotgun (WGS) entry which is preliminary data.</text>
</comment>
<keyword evidence="5" id="KW-1185">Reference proteome</keyword>
<dbReference type="Proteomes" id="UP000314294">
    <property type="component" value="Unassembled WGS sequence"/>
</dbReference>
<dbReference type="InterPro" id="IPR036352">
    <property type="entry name" value="Semap_dom_sf"/>
</dbReference>
<gene>
    <name evidence="4" type="primary">SEMA6A_0</name>
    <name evidence="4" type="ORF">EYF80_040729</name>
</gene>
<comment type="caution">
    <text evidence="2">Lacks conserved residue(s) required for the propagation of feature annotation.</text>
</comment>
<sequence>MEVITQGAPFKLTQIAVDTSAGPYKNYTVVFLGSDNGRVLKILASTEGANASFSTQLLEDVDVYNADSLLLLLAFFFF</sequence>
<accession>A0A4Z2G967</accession>
<protein>
    <submittedName>
        <fullName evidence="4">Semaphorin-6A</fullName>
    </submittedName>
</protein>
<evidence type="ECO:0000256" key="2">
    <source>
        <dbReference type="PROSITE-ProRule" id="PRU00352"/>
    </source>
</evidence>
<reference evidence="4 5" key="1">
    <citation type="submission" date="2019-03" db="EMBL/GenBank/DDBJ databases">
        <title>First draft genome of Liparis tanakae, snailfish: a comprehensive survey of snailfish specific genes.</title>
        <authorList>
            <person name="Kim W."/>
            <person name="Song I."/>
            <person name="Jeong J.-H."/>
            <person name="Kim D."/>
            <person name="Kim S."/>
            <person name="Ryu S."/>
            <person name="Song J.Y."/>
            <person name="Lee S.K."/>
        </authorList>
    </citation>
    <scope>NUCLEOTIDE SEQUENCE [LARGE SCALE GENOMIC DNA]</scope>
    <source>
        <tissue evidence="4">Muscle</tissue>
    </source>
</reference>
<evidence type="ECO:0000256" key="1">
    <source>
        <dbReference type="ARBA" id="ARBA00023180"/>
    </source>
</evidence>